<evidence type="ECO:0000256" key="3">
    <source>
        <dbReference type="ARBA" id="ARBA00012438"/>
    </source>
</evidence>
<organism evidence="10 11">
    <name type="scientific">Pararhizobium antarcticum</name>
    <dbReference type="NCBI Taxonomy" id="1798805"/>
    <lineage>
        <taxon>Bacteria</taxon>
        <taxon>Pseudomonadati</taxon>
        <taxon>Pseudomonadota</taxon>
        <taxon>Alphaproteobacteria</taxon>
        <taxon>Hyphomicrobiales</taxon>
        <taxon>Rhizobiaceae</taxon>
        <taxon>Rhizobium/Agrobacterium group</taxon>
        <taxon>Pararhizobium</taxon>
    </lineage>
</organism>
<dbReference type="InterPro" id="IPR011102">
    <property type="entry name" value="Sig_transdc_His_kinase_HWE"/>
</dbReference>
<dbReference type="GO" id="GO:0005524">
    <property type="term" value="F:ATP binding"/>
    <property type="evidence" value="ECO:0007669"/>
    <property type="project" value="UniProtKB-KW"/>
</dbReference>
<evidence type="ECO:0000259" key="9">
    <source>
        <dbReference type="PROSITE" id="PS50885"/>
    </source>
</evidence>
<dbReference type="CDD" id="cd12915">
    <property type="entry name" value="PDC2_DGC_like"/>
    <property type="match status" value="1"/>
</dbReference>
<dbReference type="RefSeq" id="WP_083531146.1">
    <property type="nucleotide sequence ID" value="NZ_LSRP01000080.1"/>
</dbReference>
<evidence type="ECO:0000256" key="6">
    <source>
        <dbReference type="ARBA" id="ARBA00022741"/>
    </source>
</evidence>
<dbReference type="SUPFAM" id="SSF158472">
    <property type="entry name" value="HAMP domain-like"/>
    <property type="match status" value="1"/>
</dbReference>
<gene>
    <name evidence="10" type="ORF">AX760_16075</name>
</gene>
<dbReference type="AlphaFoldDB" id="A0A657LXN8"/>
<dbReference type="SMART" id="SM00911">
    <property type="entry name" value="HWE_HK"/>
    <property type="match status" value="1"/>
</dbReference>
<evidence type="ECO:0000256" key="4">
    <source>
        <dbReference type="ARBA" id="ARBA00022553"/>
    </source>
</evidence>
<evidence type="ECO:0000313" key="11">
    <source>
        <dbReference type="Proteomes" id="UP000182661"/>
    </source>
</evidence>
<accession>A0A657LXN8</accession>
<protein>
    <recommendedName>
        <fullName evidence="3">histidine kinase</fullName>
        <ecNumber evidence="3">2.7.13.3</ecNumber>
    </recommendedName>
</protein>
<evidence type="ECO:0000256" key="8">
    <source>
        <dbReference type="ARBA" id="ARBA00022840"/>
    </source>
</evidence>
<evidence type="ECO:0000313" key="10">
    <source>
        <dbReference type="EMBL" id="OJF97776.1"/>
    </source>
</evidence>
<evidence type="ECO:0000256" key="7">
    <source>
        <dbReference type="ARBA" id="ARBA00022777"/>
    </source>
</evidence>
<keyword evidence="6" id="KW-0547">Nucleotide-binding</keyword>
<sequence>MKRALEADGLVVGEYTIARVSSAAILPMAIALKEGDETVGVLATGVTLDWLEEQILARGVAPGGAMTIADSKGVILARNPDPARFVGTKIPSTYQHLILASKPGTTEVLSQDGTRRIMGYIPVSAKNPLYVSAGISRDVAFAPVNRATLTGLAMTAVGTALALAAAVFVGNRFILDPIAQIVTVLERWRDGDVGARTKMQGRHGELGQVGASVDGLLDEIEVRRCESARAEEKRKLLTNELAHRVKNTLAIVQAIARQTYKNLPEQNAVFANRVGTLGTAYDILMSDDHDAAELGKVVERALRPVCGDAEDAVTASGPKLLLNAEAVSALSMVVHELATNAVKYGALSEPQGRVEIEWEAHEGEIAFSWREFDGPPVVPPNAQGFGSKLIHSAFPAKMEPRTESEFAPDGLKFSLSFQTA</sequence>
<evidence type="ECO:0000256" key="2">
    <source>
        <dbReference type="ARBA" id="ARBA00004370"/>
    </source>
</evidence>
<dbReference type="PANTHER" id="PTHR41523:SF7">
    <property type="entry name" value="HISTIDINE KINASE"/>
    <property type="match status" value="1"/>
</dbReference>
<evidence type="ECO:0000256" key="5">
    <source>
        <dbReference type="ARBA" id="ARBA00022679"/>
    </source>
</evidence>
<proteinExistence type="predicted"/>
<feature type="domain" description="HAMP" evidence="9">
    <location>
        <begin position="172"/>
        <end position="225"/>
    </location>
</feature>
<comment type="catalytic activity">
    <reaction evidence="1">
        <text>ATP + protein L-histidine = ADP + protein N-phospho-L-histidine.</text>
        <dbReference type="EC" id="2.7.13.3"/>
    </reaction>
</comment>
<dbReference type="GO" id="GO:0007165">
    <property type="term" value="P:signal transduction"/>
    <property type="evidence" value="ECO:0007669"/>
    <property type="project" value="InterPro"/>
</dbReference>
<keyword evidence="11" id="KW-1185">Reference proteome</keyword>
<dbReference type="GO" id="GO:0004673">
    <property type="term" value="F:protein histidine kinase activity"/>
    <property type="evidence" value="ECO:0007669"/>
    <property type="project" value="UniProtKB-EC"/>
</dbReference>
<dbReference type="Gene3D" id="3.30.565.10">
    <property type="entry name" value="Histidine kinase-like ATPase, C-terminal domain"/>
    <property type="match status" value="1"/>
</dbReference>
<keyword evidence="4" id="KW-0597">Phosphoprotein</keyword>
<dbReference type="Gene3D" id="3.30.450.20">
    <property type="entry name" value="PAS domain"/>
    <property type="match status" value="1"/>
</dbReference>
<keyword evidence="5" id="KW-0808">Transferase</keyword>
<dbReference type="EC" id="2.7.13.3" evidence="3"/>
<evidence type="ECO:0000256" key="1">
    <source>
        <dbReference type="ARBA" id="ARBA00000085"/>
    </source>
</evidence>
<dbReference type="GO" id="GO:0016020">
    <property type="term" value="C:membrane"/>
    <property type="evidence" value="ECO:0007669"/>
    <property type="project" value="UniProtKB-SubCell"/>
</dbReference>
<dbReference type="Pfam" id="PF07536">
    <property type="entry name" value="HWE_HK"/>
    <property type="match status" value="1"/>
</dbReference>
<reference evidence="10 11" key="1">
    <citation type="submission" date="2016-02" db="EMBL/GenBank/DDBJ databases">
        <title>Genome sequencing of a beta-galactosidase producing bacteria Rhizobium sp. 59.</title>
        <authorList>
            <person name="Wang D."/>
            <person name="Kot W."/>
            <person name="Qin Y."/>
            <person name="Hansen L."/>
            <person name="Naqvi K."/>
            <person name="Rensing C."/>
        </authorList>
    </citation>
    <scope>NUCLEOTIDE SEQUENCE [LARGE SCALE GENOMIC DNA]</scope>
    <source>
        <strain evidence="10 11">59</strain>
    </source>
</reference>
<dbReference type="Gene3D" id="6.10.340.10">
    <property type="match status" value="1"/>
</dbReference>
<comment type="caution">
    <text evidence="10">The sequence shown here is derived from an EMBL/GenBank/DDBJ whole genome shotgun (WGS) entry which is preliminary data.</text>
</comment>
<keyword evidence="7" id="KW-0418">Kinase</keyword>
<keyword evidence="8" id="KW-0067">ATP-binding</keyword>
<name>A0A657LXN8_9HYPH</name>
<dbReference type="EMBL" id="LSRP01000080">
    <property type="protein sequence ID" value="OJF97776.1"/>
    <property type="molecule type" value="Genomic_DNA"/>
</dbReference>
<dbReference type="PROSITE" id="PS50885">
    <property type="entry name" value="HAMP"/>
    <property type="match status" value="1"/>
</dbReference>
<dbReference type="Proteomes" id="UP000182661">
    <property type="component" value="Unassembled WGS sequence"/>
</dbReference>
<dbReference type="InterPro" id="IPR003660">
    <property type="entry name" value="HAMP_dom"/>
</dbReference>
<dbReference type="OrthoDB" id="341208at2"/>
<dbReference type="PANTHER" id="PTHR41523">
    <property type="entry name" value="TWO-COMPONENT SYSTEM SENSOR PROTEIN"/>
    <property type="match status" value="1"/>
</dbReference>
<dbReference type="InterPro" id="IPR036890">
    <property type="entry name" value="HATPase_C_sf"/>
</dbReference>
<comment type="subcellular location">
    <subcellularLocation>
        <location evidence="2">Membrane</location>
    </subcellularLocation>
</comment>